<dbReference type="EMBL" id="CP014327">
    <property type="protein sequence ID" value="AML52102.1"/>
    <property type="molecule type" value="Genomic_DNA"/>
</dbReference>
<dbReference type="Gene3D" id="3.40.190.10">
    <property type="entry name" value="Periplasmic binding protein-like II"/>
    <property type="match status" value="1"/>
</dbReference>
<dbReference type="AlphaFoldDB" id="A0A126V189"/>
<evidence type="ECO:0008006" key="5">
    <source>
        <dbReference type="Google" id="ProtNLM"/>
    </source>
</evidence>
<keyword evidence="4" id="KW-1185">Reference proteome</keyword>
<dbReference type="OrthoDB" id="8970543at2"/>
<evidence type="ECO:0000256" key="1">
    <source>
        <dbReference type="ARBA" id="ARBA00006987"/>
    </source>
</evidence>
<evidence type="ECO:0000256" key="2">
    <source>
        <dbReference type="SAM" id="SignalP"/>
    </source>
</evidence>
<reference evidence="3 4" key="1">
    <citation type="submission" date="2016-02" db="EMBL/GenBank/DDBJ databases">
        <title>Complete genome sequence of Halocynthiibacter arcticus PAMC 20958t from arctic marine sediment.</title>
        <authorList>
            <person name="Lee Y.M."/>
            <person name="Baek K."/>
            <person name="Lee H.K."/>
            <person name="Shin S.C."/>
        </authorList>
    </citation>
    <scope>NUCLEOTIDE SEQUENCE [LARGE SCALE GENOMIC DNA]</scope>
    <source>
        <strain evidence="3">PAMC 20958</strain>
    </source>
</reference>
<protein>
    <recommendedName>
        <fullName evidence="5">Tripartite tricarboxylate transporter substrate binding protein</fullName>
    </recommendedName>
</protein>
<accession>A0A126V189</accession>
<dbReference type="Proteomes" id="UP000070371">
    <property type="component" value="Chromosome"/>
</dbReference>
<dbReference type="Gene3D" id="3.40.190.150">
    <property type="entry name" value="Bordetella uptake gene, domain 1"/>
    <property type="match status" value="1"/>
</dbReference>
<dbReference type="PIRSF" id="PIRSF017082">
    <property type="entry name" value="YflP"/>
    <property type="match status" value="1"/>
</dbReference>
<dbReference type="Pfam" id="PF03401">
    <property type="entry name" value="TctC"/>
    <property type="match status" value="1"/>
</dbReference>
<dbReference type="CDD" id="cd07012">
    <property type="entry name" value="PBP2_Bug_TTT"/>
    <property type="match status" value="1"/>
</dbReference>
<feature type="signal peptide" evidence="2">
    <location>
        <begin position="1"/>
        <end position="24"/>
    </location>
</feature>
<evidence type="ECO:0000313" key="4">
    <source>
        <dbReference type="Proteomes" id="UP000070371"/>
    </source>
</evidence>
<dbReference type="KEGG" id="hat:RC74_13190"/>
<sequence length="331" mass="34080">MRFKHYLAAGATVVATAIAAPAMAEWPEKPIQLIVPWGAGGATDQVTRIVAAELEDALGQNVVVVNQEGASGSIGSKAAWDAPHDGYTWTAGAAKDLGTYAVTGKMDTSIKDWDLYLNSALASVISVPANSEINDLAGFLAALKAGGLKVGTSGVNSAGHSSIEALSNAVGGAYIHAIYDGGATAVQSTVAGETDVTTQLISEQIDMLRAGVLKPIAIISDSDVEVTGAGVIPSVLSELPDLAVAPIYFGIFIPGDVPDEVTAKMEAAWSDVMANSSALAEYTDGRGSIMTVFSGDEAQAKVWPSIQSNAWLLHDGGQSTISPDELDIPRP</sequence>
<dbReference type="InterPro" id="IPR005064">
    <property type="entry name" value="BUG"/>
</dbReference>
<dbReference type="PANTHER" id="PTHR42928">
    <property type="entry name" value="TRICARBOXYLATE-BINDING PROTEIN"/>
    <property type="match status" value="1"/>
</dbReference>
<proteinExistence type="inferred from homology"/>
<comment type="similarity">
    <text evidence="1">Belongs to the UPF0065 (bug) family.</text>
</comment>
<keyword evidence="2" id="KW-0732">Signal</keyword>
<evidence type="ECO:0000313" key="3">
    <source>
        <dbReference type="EMBL" id="AML52102.1"/>
    </source>
</evidence>
<feature type="chain" id="PRO_5007443256" description="Tripartite tricarboxylate transporter substrate binding protein" evidence="2">
    <location>
        <begin position="25"/>
        <end position="331"/>
    </location>
</feature>
<dbReference type="PANTHER" id="PTHR42928:SF5">
    <property type="entry name" value="BLR1237 PROTEIN"/>
    <property type="match status" value="1"/>
</dbReference>
<organism evidence="3 4">
    <name type="scientific">Falsihalocynthiibacter arcticus</name>
    <dbReference type="NCBI Taxonomy" id="1579316"/>
    <lineage>
        <taxon>Bacteria</taxon>
        <taxon>Pseudomonadati</taxon>
        <taxon>Pseudomonadota</taxon>
        <taxon>Alphaproteobacteria</taxon>
        <taxon>Rhodobacterales</taxon>
        <taxon>Roseobacteraceae</taxon>
        <taxon>Falsihalocynthiibacter</taxon>
    </lineage>
</organism>
<gene>
    <name evidence="3" type="ORF">RC74_13190</name>
</gene>
<dbReference type="STRING" id="1579316.RC74_13190"/>
<dbReference type="InterPro" id="IPR042100">
    <property type="entry name" value="Bug_dom1"/>
</dbReference>
<dbReference type="RefSeq" id="WP_039003831.1">
    <property type="nucleotide sequence ID" value="NZ_CP014327.1"/>
</dbReference>
<name>A0A126V189_9RHOB</name>